<accession>A0A1G2KS47</accession>
<feature type="transmembrane region" description="Helical" evidence="8">
    <location>
        <begin position="377"/>
        <end position="398"/>
    </location>
</feature>
<name>A0A1G2KS47_9BACT</name>
<dbReference type="GO" id="GO:0005886">
    <property type="term" value="C:plasma membrane"/>
    <property type="evidence" value="ECO:0007669"/>
    <property type="project" value="UniProtKB-SubCell"/>
</dbReference>
<dbReference type="InterPro" id="IPR018076">
    <property type="entry name" value="T2SS_GspF_dom"/>
</dbReference>
<keyword evidence="5 8" id="KW-0812">Transmembrane</keyword>
<keyword evidence="6 8" id="KW-1133">Transmembrane helix</keyword>
<feature type="domain" description="Type II secretion system protein GspF" evidence="9">
    <location>
        <begin position="274"/>
        <end position="396"/>
    </location>
</feature>
<evidence type="ECO:0000256" key="6">
    <source>
        <dbReference type="ARBA" id="ARBA00022989"/>
    </source>
</evidence>
<dbReference type="InterPro" id="IPR003004">
    <property type="entry name" value="GspF/PilC"/>
</dbReference>
<keyword evidence="7 8" id="KW-0472">Membrane</keyword>
<dbReference type="PRINTS" id="PR00812">
    <property type="entry name" value="BCTERIALGSPF"/>
</dbReference>
<dbReference type="InterPro" id="IPR042094">
    <property type="entry name" value="T2SS_GspF_sf"/>
</dbReference>
<evidence type="ECO:0000313" key="11">
    <source>
        <dbReference type="Proteomes" id="UP000178710"/>
    </source>
</evidence>
<sequence>MLYRYTAINPKGETIAGEREATDEKILSKVLRDEGLLITSAGAGRSVFSRLMSLGSISLGGASLFDRMIFARNIAVMIGAGLPMTRALEAQEEQARNKTFKSIIRRLKEGIVSGQTFSQSLEPFRSTFGDFFIHMMEAGEISGKLEQSLKLLSRQMKRDHDLRAKVRGAMIYPAIVISVLIIIGVLMLIYVVPTLTQTFKELQIKLPPLTLFIIAVSDFLQKYIIWVLVALAVLGYLAYQGVRSSWGGEFISRVSLRLPIFGPLIKKLNTARMARTLASLISAGLSITKSLEITGRVLGNVEYQESLAGAVASIEKGQSFSEILRQYPRLYPPLVVQMISVGEETGTMSRMLVRIALFYEEDVSETTKNMSVIIEPLMMVVIGTIVGFFAISMIQPLYSSLAGGI</sequence>
<gene>
    <name evidence="10" type="ORF">A3C12_00720</name>
</gene>
<proteinExistence type="inferred from homology"/>
<comment type="caution">
    <text evidence="10">The sequence shown here is derived from an EMBL/GenBank/DDBJ whole genome shotgun (WGS) entry which is preliminary data.</text>
</comment>
<feature type="transmembrane region" description="Helical" evidence="8">
    <location>
        <begin position="170"/>
        <end position="192"/>
    </location>
</feature>
<organism evidence="10 11">
    <name type="scientific">Candidatus Sungbacteria bacterium RIFCSPHIGHO2_02_FULL_49_20</name>
    <dbReference type="NCBI Taxonomy" id="1802272"/>
    <lineage>
        <taxon>Bacteria</taxon>
        <taxon>Candidatus Sungiibacteriota</taxon>
    </lineage>
</organism>
<dbReference type="Pfam" id="PF00482">
    <property type="entry name" value="T2SSF"/>
    <property type="match status" value="2"/>
</dbReference>
<evidence type="ECO:0000256" key="1">
    <source>
        <dbReference type="ARBA" id="ARBA00004429"/>
    </source>
</evidence>
<evidence type="ECO:0000256" key="3">
    <source>
        <dbReference type="ARBA" id="ARBA00022475"/>
    </source>
</evidence>
<evidence type="ECO:0000256" key="4">
    <source>
        <dbReference type="ARBA" id="ARBA00022519"/>
    </source>
</evidence>
<dbReference type="FunFam" id="1.20.81.30:FF:000001">
    <property type="entry name" value="Type II secretion system protein F"/>
    <property type="match status" value="2"/>
</dbReference>
<evidence type="ECO:0000313" key="10">
    <source>
        <dbReference type="EMBL" id="OHA02268.1"/>
    </source>
</evidence>
<evidence type="ECO:0000256" key="5">
    <source>
        <dbReference type="ARBA" id="ARBA00022692"/>
    </source>
</evidence>
<feature type="transmembrane region" description="Helical" evidence="8">
    <location>
        <begin position="212"/>
        <end position="239"/>
    </location>
</feature>
<keyword evidence="4" id="KW-0997">Cell inner membrane</keyword>
<dbReference type="PANTHER" id="PTHR30012:SF0">
    <property type="entry name" value="TYPE II SECRETION SYSTEM PROTEIN F-RELATED"/>
    <property type="match status" value="1"/>
</dbReference>
<evidence type="ECO:0000259" key="9">
    <source>
        <dbReference type="Pfam" id="PF00482"/>
    </source>
</evidence>
<protein>
    <recommendedName>
        <fullName evidence="9">Type II secretion system protein GspF domain-containing protein</fullName>
    </recommendedName>
</protein>
<reference evidence="10 11" key="1">
    <citation type="journal article" date="2016" name="Nat. Commun.">
        <title>Thousands of microbial genomes shed light on interconnected biogeochemical processes in an aquifer system.</title>
        <authorList>
            <person name="Anantharaman K."/>
            <person name="Brown C.T."/>
            <person name="Hug L.A."/>
            <person name="Sharon I."/>
            <person name="Castelle C.J."/>
            <person name="Probst A.J."/>
            <person name="Thomas B.C."/>
            <person name="Singh A."/>
            <person name="Wilkins M.J."/>
            <person name="Karaoz U."/>
            <person name="Brodie E.L."/>
            <person name="Williams K.H."/>
            <person name="Hubbard S.S."/>
            <person name="Banfield J.F."/>
        </authorList>
    </citation>
    <scope>NUCLEOTIDE SEQUENCE [LARGE SCALE GENOMIC DNA]</scope>
</reference>
<evidence type="ECO:0000256" key="2">
    <source>
        <dbReference type="ARBA" id="ARBA00005745"/>
    </source>
</evidence>
<evidence type="ECO:0000256" key="7">
    <source>
        <dbReference type="ARBA" id="ARBA00023136"/>
    </source>
</evidence>
<comment type="similarity">
    <text evidence="2">Belongs to the GSP F family.</text>
</comment>
<dbReference type="Proteomes" id="UP000178710">
    <property type="component" value="Unassembled WGS sequence"/>
</dbReference>
<feature type="domain" description="Type II secretion system protein GspF" evidence="9">
    <location>
        <begin position="70"/>
        <end position="193"/>
    </location>
</feature>
<dbReference type="AlphaFoldDB" id="A0A1G2KS47"/>
<evidence type="ECO:0000256" key="8">
    <source>
        <dbReference type="SAM" id="Phobius"/>
    </source>
</evidence>
<dbReference type="PANTHER" id="PTHR30012">
    <property type="entry name" value="GENERAL SECRETION PATHWAY PROTEIN"/>
    <property type="match status" value="1"/>
</dbReference>
<dbReference type="Gene3D" id="1.20.81.30">
    <property type="entry name" value="Type II secretion system (T2SS), domain F"/>
    <property type="match status" value="2"/>
</dbReference>
<comment type="subcellular location">
    <subcellularLocation>
        <location evidence="1">Cell inner membrane</location>
        <topology evidence="1">Multi-pass membrane protein</topology>
    </subcellularLocation>
</comment>
<keyword evidence="3" id="KW-1003">Cell membrane</keyword>
<dbReference type="EMBL" id="MHQK01000005">
    <property type="protein sequence ID" value="OHA02268.1"/>
    <property type="molecule type" value="Genomic_DNA"/>
</dbReference>